<sequence>MNQRRGGFQLDATSMGLTTSKPPIAKTKKQTEQQPTYLSGGATTGEATRNPPKPEPPSGHSTENFKASVEQLRGICGDGAKMNFEMNEMFLKRLESIDTEAGGDSELRLVTLQDWVDHLLHVNYLLFGNMSALEMDVFKKIMNAFQERRGEQQQTLDENRRLRKDICAIIKLVQEAYHHNKWNTNDICLETMTLNQLLGLQECHCQPLESEAEKVTKCMQSLANEVAAKHDEVCQLQEQLKGMDEIVQTARQKLILKDKCIAQLNQRLVELQDCVSKMSMDTQNVSKERLAAIDSCANLDLESSSCLFESLNQKDQQTSELLRMLNIELTEFIDLVSKNDLQAIDHHRKLLSCFFERISLDRTTTQNNLDSLRSQLRNLEQNLEELEAPIAASSEIISDEGDAQLVDKLRRHVQSIIDGKKQLNVRIQQLETQYRVQLLELQFSYEAERSVNQKNCQALKEIADLFSKLRRSSFTYEELYEDSSSNNPFCLAILEMHEKLSEIENSKVMEELCQNNERLIGQIHSLKCALEDREGQITQLRSVMEGYVDATETNRLKDEIYTLKQRNIEQAQKISEIAALLKQQEEERHKLCSNYEHLLNAKDDQSKELRRAKKDAQNLLDRLSEVERTQEDLKTERKLLREEIVGLKEKEARSTGRERAMTDQLRSRQQELEKSRTLLRDMHVHLKQEERQHKDTVDRLCHANEEISLQMQAMSCECKQMQQKLKKQTLIAEQQQLIIDTFRKWKDAQKRSDEAMRMCIRGAEEHVNRLLDENLRLSEEYKLLFGDYAVIEAEMRRVKRAVNMRLPSGGALSEVVVRGQKVQEEMANRLILMRTTSKRLTEQVRMIQTPPSPSPHSLPANPSPNQQSQELTLSTNACIQ</sequence>
<dbReference type="GeneID" id="117564432"/>
<keyword evidence="3" id="KW-1185">Reference proteome</keyword>
<keyword evidence="1" id="KW-0175">Coiled coil</keyword>
<dbReference type="Proteomes" id="UP000515160">
    <property type="component" value="Chromosome 2L"/>
</dbReference>
<feature type="compositionally biased region" description="Polar residues" evidence="2">
    <location>
        <begin position="863"/>
        <end position="880"/>
    </location>
</feature>
<feature type="region of interest" description="Disordered" evidence="2">
    <location>
        <begin position="847"/>
        <end position="880"/>
    </location>
</feature>
<proteinExistence type="predicted"/>
<evidence type="ECO:0000313" key="4">
    <source>
        <dbReference type="RefSeq" id="XP_034099059.1"/>
    </source>
</evidence>
<dbReference type="InterPro" id="IPR031843">
    <property type="entry name" value="Yuri_gagarin"/>
</dbReference>
<evidence type="ECO:0000256" key="2">
    <source>
        <dbReference type="SAM" id="MobiDB-lite"/>
    </source>
</evidence>
<organism evidence="3 4">
    <name type="scientific">Drosophila albomicans</name>
    <name type="common">Fruit fly</name>
    <dbReference type="NCBI Taxonomy" id="7291"/>
    <lineage>
        <taxon>Eukaryota</taxon>
        <taxon>Metazoa</taxon>
        <taxon>Ecdysozoa</taxon>
        <taxon>Arthropoda</taxon>
        <taxon>Hexapoda</taxon>
        <taxon>Insecta</taxon>
        <taxon>Pterygota</taxon>
        <taxon>Neoptera</taxon>
        <taxon>Endopterygota</taxon>
        <taxon>Diptera</taxon>
        <taxon>Brachycera</taxon>
        <taxon>Muscomorpha</taxon>
        <taxon>Ephydroidea</taxon>
        <taxon>Drosophilidae</taxon>
        <taxon>Drosophila</taxon>
    </lineage>
</organism>
<evidence type="ECO:0000313" key="3">
    <source>
        <dbReference type="Proteomes" id="UP000515160"/>
    </source>
</evidence>
<feature type="region of interest" description="Disordered" evidence="2">
    <location>
        <begin position="1"/>
        <end position="63"/>
    </location>
</feature>
<feature type="coiled-coil region" evidence="1">
    <location>
        <begin position="581"/>
        <end position="650"/>
    </location>
</feature>
<evidence type="ECO:0000256" key="1">
    <source>
        <dbReference type="SAM" id="Coils"/>
    </source>
</evidence>
<gene>
    <name evidence="4" type="primary">LOC117564432</name>
</gene>
<dbReference type="Pfam" id="PF15934">
    <property type="entry name" value="Yuri_gagarin"/>
    <property type="match status" value="1"/>
</dbReference>
<dbReference type="OrthoDB" id="6350415at2759"/>
<feature type="compositionally biased region" description="Polar residues" evidence="2">
    <location>
        <begin position="11"/>
        <end position="21"/>
    </location>
</feature>
<feature type="coiled-coil region" evidence="1">
    <location>
        <begin position="362"/>
        <end position="396"/>
    </location>
</feature>
<dbReference type="RefSeq" id="XP_034099059.1">
    <property type="nucleotide sequence ID" value="XM_034243168.2"/>
</dbReference>
<reference evidence="4" key="1">
    <citation type="submission" date="2025-08" db="UniProtKB">
        <authorList>
            <consortium name="RefSeq"/>
        </authorList>
    </citation>
    <scope>IDENTIFICATION</scope>
    <source>
        <strain evidence="4">15112-1751.03</strain>
        <tissue evidence="4">Whole Adult</tissue>
    </source>
</reference>
<accession>A0A6P8W6K0</accession>
<name>A0A6P8W6K0_DROAB</name>
<protein>
    <submittedName>
        <fullName evidence="4">Thyroid receptor-interacting protein 11</fullName>
    </submittedName>
</protein>
<keyword evidence="4" id="KW-0675">Receptor</keyword>
<feature type="region of interest" description="Disordered" evidence="2">
    <location>
        <begin position="651"/>
        <end position="670"/>
    </location>
</feature>
<dbReference type="AlphaFoldDB" id="A0A6P8W6K0"/>